<reference evidence="3" key="1">
    <citation type="journal article" date="2019" name="Plant J.">
        <title>Chlorella vulgaris genome assembly and annotation reveals the molecular basis for metabolic acclimation to high light conditions.</title>
        <authorList>
            <person name="Cecchin M."/>
            <person name="Marcolungo L."/>
            <person name="Rossato M."/>
            <person name="Girolomoni L."/>
            <person name="Cosentino E."/>
            <person name="Cuine S."/>
            <person name="Li-Beisson Y."/>
            <person name="Delledonne M."/>
            <person name="Ballottari M."/>
        </authorList>
    </citation>
    <scope>NUCLEOTIDE SEQUENCE</scope>
    <source>
        <strain evidence="3">211/11P</strain>
    </source>
</reference>
<sequence length="733" mass="79478">MTAPPSPAVGSPETPPSVLMLPAEVESMIFARLSASELAACMATCRAWRQAASSPPLWNALIATRWRHDMIITVPEVAHAAVLTYVARRQMDAVVIAVIKTLQWPDRRRFALCQLPRLPYAGVRDALEQLSDDQPGPEWPDVAAVVAASPCGVPYWAHWAHSELQVQHCAQHLRSQAALVKAATDLLAERAAAAPAAAALGAGAAGPGDTAAASELARVQPPPAASSAPGPPGSSLAAAAAAAAASPAEQQQQQGSASEPAGPSSSAAAVDLRLQSDDQLRRLVALSYEEGSLALAQVHCPWLSELLWVRQALDALGAELQRRMAAAGVRGGLPALQLLNQLLFGAGPPPRHPRFASIPPPDGFGLEITGNRERYYEPCNSLLDSVLTNQEGIPISLAVLHTAVAVRAGLSVTPLDLPLHVVCGLAADGEGEDEGEAEGLHWFIDVFEGGRVMDSTQFHVFVQGLGLPAERFNPPQVMTPQQCWKRQCRNLLHLYREQGEWQRLKAVALLMAAASEEDSAEGMRAAVEASNACMELRQYDEAAELLQAVADGPYQGQGAPAAGPHPSGLQAMRDTVLSAGEHYAQRLMRVHRRQGQRGLKYKVGDVLRHKRYQYRGVIVGWDPECQAGEEWIEQMRVDRLPGGRHQPFYHVLPDPEDRPGQDLTYVAQENIELEALSALHSHSPGFALHPDVGRYFTRLARGGARYYKNEWMWRCYPDDWRDECEREELGGAR</sequence>
<dbReference type="NCBIfam" id="TIGR02097">
    <property type="entry name" value="yccV"/>
    <property type="match status" value="1"/>
</dbReference>
<dbReference type="PROSITE" id="PS50181">
    <property type="entry name" value="FBOX"/>
    <property type="match status" value="1"/>
</dbReference>
<dbReference type="OrthoDB" id="2012412at2759"/>
<dbReference type="AlphaFoldDB" id="A0A9D4TJH3"/>
<dbReference type="Pfam" id="PF08755">
    <property type="entry name" value="YccV-like"/>
    <property type="match status" value="1"/>
</dbReference>
<evidence type="ECO:0000256" key="1">
    <source>
        <dbReference type="SAM" id="MobiDB-lite"/>
    </source>
</evidence>
<dbReference type="InterPro" id="IPR032698">
    <property type="entry name" value="SirB1_N"/>
</dbReference>
<feature type="domain" description="F-box" evidence="2">
    <location>
        <begin position="15"/>
        <end position="61"/>
    </location>
</feature>
<dbReference type="Gene3D" id="2.30.30.390">
    <property type="entry name" value="Hemimethylated DNA-binding domain"/>
    <property type="match status" value="1"/>
</dbReference>
<feature type="compositionally biased region" description="Low complexity" evidence="1">
    <location>
        <begin position="201"/>
        <end position="213"/>
    </location>
</feature>
<evidence type="ECO:0000259" key="2">
    <source>
        <dbReference type="PROSITE" id="PS50181"/>
    </source>
</evidence>
<gene>
    <name evidence="3" type="ORF">D9Q98_007088</name>
</gene>
<comment type="caution">
    <text evidence="3">The sequence shown here is derived from an EMBL/GenBank/DDBJ whole genome shotgun (WGS) entry which is preliminary data.</text>
</comment>
<feature type="compositionally biased region" description="Low complexity" evidence="1">
    <location>
        <begin position="233"/>
        <end position="268"/>
    </location>
</feature>
<dbReference type="Pfam" id="PF13369">
    <property type="entry name" value="Transglut_core2"/>
    <property type="match status" value="1"/>
</dbReference>
<dbReference type="InterPro" id="IPR001810">
    <property type="entry name" value="F-box_dom"/>
</dbReference>
<feature type="compositionally biased region" description="Pro residues" evidence="1">
    <location>
        <begin position="220"/>
        <end position="232"/>
    </location>
</feature>
<feature type="region of interest" description="Disordered" evidence="1">
    <location>
        <begin position="201"/>
        <end position="268"/>
    </location>
</feature>
<dbReference type="InterPro" id="IPR036623">
    <property type="entry name" value="Hemimethylated_DNA-bd_sf"/>
</dbReference>
<proteinExistence type="predicted"/>
<dbReference type="SUPFAM" id="SSF141255">
    <property type="entry name" value="YccV-like"/>
    <property type="match status" value="1"/>
</dbReference>
<evidence type="ECO:0000313" key="4">
    <source>
        <dbReference type="Proteomes" id="UP001055712"/>
    </source>
</evidence>
<dbReference type="PANTHER" id="PTHR31350:SF21">
    <property type="entry name" value="F-BOX ONLY PROTEIN 21"/>
    <property type="match status" value="1"/>
</dbReference>
<dbReference type="InterPro" id="IPR011722">
    <property type="entry name" value="Hemimethylated_DNA-bd_dom"/>
</dbReference>
<protein>
    <recommendedName>
        <fullName evidence="2">F-box domain-containing protein</fullName>
    </recommendedName>
</protein>
<dbReference type="Gene3D" id="1.20.1280.50">
    <property type="match status" value="1"/>
</dbReference>
<keyword evidence="4" id="KW-1185">Reference proteome</keyword>
<organism evidence="3 4">
    <name type="scientific">Chlorella vulgaris</name>
    <name type="common">Green alga</name>
    <dbReference type="NCBI Taxonomy" id="3077"/>
    <lineage>
        <taxon>Eukaryota</taxon>
        <taxon>Viridiplantae</taxon>
        <taxon>Chlorophyta</taxon>
        <taxon>core chlorophytes</taxon>
        <taxon>Trebouxiophyceae</taxon>
        <taxon>Chlorellales</taxon>
        <taxon>Chlorellaceae</taxon>
        <taxon>Chlorella clade</taxon>
        <taxon>Chlorella</taxon>
    </lineage>
</organism>
<dbReference type="GO" id="GO:0003677">
    <property type="term" value="F:DNA binding"/>
    <property type="evidence" value="ECO:0007669"/>
    <property type="project" value="InterPro"/>
</dbReference>
<dbReference type="SMART" id="SM00256">
    <property type="entry name" value="FBOX"/>
    <property type="match status" value="1"/>
</dbReference>
<name>A0A9D4TJH3_CHLVU</name>
<reference evidence="3" key="2">
    <citation type="submission" date="2020-11" db="EMBL/GenBank/DDBJ databases">
        <authorList>
            <person name="Cecchin M."/>
            <person name="Marcolungo L."/>
            <person name="Rossato M."/>
            <person name="Girolomoni L."/>
            <person name="Cosentino E."/>
            <person name="Cuine S."/>
            <person name="Li-Beisson Y."/>
            <person name="Delledonne M."/>
            <person name="Ballottari M."/>
        </authorList>
    </citation>
    <scope>NUCLEOTIDE SEQUENCE</scope>
    <source>
        <strain evidence="3">211/11P</strain>
        <tissue evidence="3">Whole cell</tissue>
    </source>
</reference>
<dbReference type="Proteomes" id="UP001055712">
    <property type="component" value="Unassembled WGS sequence"/>
</dbReference>
<dbReference type="EMBL" id="SIDB01000010">
    <property type="protein sequence ID" value="KAI3427151.1"/>
    <property type="molecule type" value="Genomic_DNA"/>
</dbReference>
<dbReference type="PANTHER" id="PTHR31350">
    <property type="entry name" value="SI:DKEY-261L7.2"/>
    <property type="match status" value="1"/>
</dbReference>
<dbReference type="SMART" id="SM00992">
    <property type="entry name" value="YccV-like"/>
    <property type="match status" value="1"/>
</dbReference>
<evidence type="ECO:0000313" key="3">
    <source>
        <dbReference type="EMBL" id="KAI3427151.1"/>
    </source>
</evidence>
<accession>A0A9D4TJH3</accession>
<dbReference type="Pfam" id="PF12937">
    <property type="entry name" value="F-box-like"/>
    <property type="match status" value="1"/>
</dbReference>
<dbReference type="SUPFAM" id="SSF81383">
    <property type="entry name" value="F-box domain"/>
    <property type="match status" value="1"/>
</dbReference>
<dbReference type="InterPro" id="IPR036047">
    <property type="entry name" value="F-box-like_dom_sf"/>
</dbReference>